<dbReference type="EMBL" id="OZ020112">
    <property type="protein sequence ID" value="CAK9265478.1"/>
    <property type="molecule type" value="Genomic_DNA"/>
</dbReference>
<sequence>MGSFGRKDVSQSRAGVYGKALSPRESLYYEVLFDDIPANISRGTSYRNIKILCHNKPVRGGKHNLQIDSVRSSHRRLVYSPPLPLFSAHSLLRFPKLVFYRDSFYRSTYFAINNCSSRDQISETRGHRGTCNEKYERAP</sequence>
<keyword evidence="2" id="KW-1185">Reference proteome</keyword>
<dbReference type="Proteomes" id="UP001497444">
    <property type="component" value="Chromosome 17"/>
</dbReference>
<reference evidence="1" key="1">
    <citation type="submission" date="2024-02" db="EMBL/GenBank/DDBJ databases">
        <authorList>
            <consortium name="ELIXIR-Norway"/>
            <consortium name="Elixir Norway"/>
        </authorList>
    </citation>
    <scope>NUCLEOTIDE SEQUENCE</scope>
</reference>
<evidence type="ECO:0000313" key="2">
    <source>
        <dbReference type="Proteomes" id="UP001497444"/>
    </source>
</evidence>
<accession>A0ABP0WF41</accession>
<evidence type="ECO:0000313" key="1">
    <source>
        <dbReference type="EMBL" id="CAK9265478.1"/>
    </source>
</evidence>
<organism evidence="1 2">
    <name type="scientific">Sphagnum jensenii</name>
    <dbReference type="NCBI Taxonomy" id="128206"/>
    <lineage>
        <taxon>Eukaryota</taxon>
        <taxon>Viridiplantae</taxon>
        <taxon>Streptophyta</taxon>
        <taxon>Embryophyta</taxon>
        <taxon>Bryophyta</taxon>
        <taxon>Sphagnophytina</taxon>
        <taxon>Sphagnopsida</taxon>
        <taxon>Sphagnales</taxon>
        <taxon>Sphagnaceae</taxon>
        <taxon>Sphagnum</taxon>
    </lineage>
</organism>
<proteinExistence type="predicted"/>
<gene>
    <name evidence="1" type="ORF">CSSPJE1EN1_LOCUS10956</name>
</gene>
<name>A0ABP0WF41_9BRYO</name>
<protein>
    <submittedName>
        <fullName evidence="1">Uncharacterized protein</fullName>
    </submittedName>
</protein>